<protein>
    <submittedName>
        <fullName evidence="2">Uncharacterized protein</fullName>
    </submittedName>
</protein>
<feature type="compositionally biased region" description="Basic and acidic residues" evidence="1">
    <location>
        <begin position="16"/>
        <end position="29"/>
    </location>
</feature>
<feature type="region of interest" description="Disordered" evidence="1">
    <location>
        <begin position="16"/>
        <end position="60"/>
    </location>
</feature>
<feature type="compositionally biased region" description="Gly residues" evidence="1">
    <location>
        <begin position="89"/>
        <end position="98"/>
    </location>
</feature>
<dbReference type="OrthoDB" id="1371135at2759"/>
<organism evidence="2 3">
    <name type="scientific">Mucuna pruriens</name>
    <name type="common">Velvet bean</name>
    <name type="synonym">Dolichos pruriens</name>
    <dbReference type="NCBI Taxonomy" id="157652"/>
    <lineage>
        <taxon>Eukaryota</taxon>
        <taxon>Viridiplantae</taxon>
        <taxon>Streptophyta</taxon>
        <taxon>Embryophyta</taxon>
        <taxon>Tracheophyta</taxon>
        <taxon>Spermatophyta</taxon>
        <taxon>Magnoliopsida</taxon>
        <taxon>eudicotyledons</taxon>
        <taxon>Gunneridae</taxon>
        <taxon>Pentapetalae</taxon>
        <taxon>rosids</taxon>
        <taxon>fabids</taxon>
        <taxon>Fabales</taxon>
        <taxon>Fabaceae</taxon>
        <taxon>Papilionoideae</taxon>
        <taxon>50 kb inversion clade</taxon>
        <taxon>NPAAA clade</taxon>
        <taxon>indigoferoid/millettioid clade</taxon>
        <taxon>Phaseoleae</taxon>
        <taxon>Mucuna</taxon>
    </lineage>
</organism>
<accession>A0A371HHF1</accession>
<proteinExistence type="predicted"/>
<name>A0A371HHF1_MUCPR</name>
<feature type="non-terminal residue" evidence="2">
    <location>
        <position position="1"/>
    </location>
</feature>
<dbReference type="EMBL" id="QJKJ01002586">
    <property type="protein sequence ID" value="RDY02190.1"/>
    <property type="molecule type" value="Genomic_DNA"/>
</dbReference>
<dbReference type="AlphaFoldDB" id="A0A371HHF1"/>
<comment type="caution">
    <text evidence="2">The sequence shown here is derived from an EMBL/GenBank/DDBJ whole genome shotgun (WGS) entry which is preliminary data.</text>
</comment>
<dbReference type="Proteomes" id="UP000257109">
    <property type="component" value="Unassembled WGS sequence"/>
</dbReference>
<gene>
    <name evidence="2" type="ORF">CR513_14382</name>
</gene>
<feature type="region of interest" description="Disordered" evidence="1">
    <location>
        <begin position="85"/>
        <end position="112"/>
    </location>
</feature>
<evidence type="ECO:0000313" key="3">
    <source>
        <dbReference type="Proteomes" id="UP000257109"/>
    </source>
</evidence>
<reference evidence="2" key="1">
    <citation type="submission" date="2018-05" db="EMBL/GenBank/DDBJ databases">
        <title>Draft genome of Mucuna pruriens seed.</title>
        <authorList>
            <person name="Nnadi N.E."/>
            <person name="Vos R."/>
            <person name="Hasami M.H."/>
            <person name="Devisetty U.K."/>
            <person name="Aguiy J.C."/>
        </authorList>
    </citation>
    <scope>NUCLEOTIDE SEQUENCE [LARGE SCALE GENOMIC DNA]</scope>
    <source>
        <tissue evidence="2">Seed</tissue>
    </source>
</reference>
<evidence type="ECO:0000313" key="2">
    <source>
        <dbReference type="EMBL" id="RDY02190.1"/>
    </source>
</evidence>
<evidence type="ECO:0000256" key="1">
    <source>
        <dbReference type="SAM" id="MobiDB-lite"/>
    </source>
</evidence>
<keyword evidence="3" id="KW-1185">Reference proteome</keyword>
<sequence length="112" mass="11682">MKSKTICFCIRGRNSKSKENEVKDLEKLSHVKPGHKGKTKESDSTTPLGDDGGINVHGASTVASNDAGVTAAFVAATHVSLMSANEGQDGCGHGGESGADGDERYKIRLVSH</sequence>